<dbReference type="AlphaFoldDB" id="A0A917M5S1"/>
<dbReference type="EMBL" id="BMFR01000010">
    <property type="protein sequence ID" value="GGG79076.1"/>
    <property type="molecule type" value="Genomic_DNA"/>
</dbReference>
<name>A0A917M5S1_9BACI</name>
<dbReference type="Proteomes" id="UP000622860">
    <property type="component" value="Unassembled WGS sequence"/>
</dbReference>
<evidence type="ECO:0000313" key="1">
    <source>
        <dbReference type="EMBL" id="GGG79076.1"/>
    </source>
</evidence>
<accession>A0A917M5S1</accession>
<comment type="caution">
    <text evidence="1">The sequence shown here is derived from an EMBL/GenBank/DDBJ whole genome shotgun (WGS) entry which is preliminary data.</text>
</comment>
<evidence type="ECO:0000313" key="2">
    <source>
        <dbReference type="Proteomes" id="UP000622860"/>
    </source>
</evidence>
<dbReference type="RefSeq" id="WP_188455751.1">
    <property type="nucleotide sequence ID" value="NZ_BMFR01000010.1"/>
</dbReference>
<reference evidence="1" key="2">
    <citation type="submission" date="2020-09" db="EMBL/GenBank/DDBJ databases">
        <authorList>
            <person name="Sun Q."/>
            <person name="Zhou Y."/>
        </authorList>
    </citation>
    <scope>NUCLEOTIDE SEQUENCE</scope>
    <source>
        <strain evidence="1">CGMCC 1.12754</strain>
    </source>
</reference>
<reference evidence="1" key="1">
    <citation type="journal article" date="2014" name="Int. J. Syst. Evol. Microbiol.">
        <title>Complete genome sequence of Corynebacterium casei LMG S-19264T (=DSM 44701T), isolated from a smear-ripened cheese.</title>
        <authorList>
            <consortium name="US DOE Joint Genome Institute (JGI-PGF)"/>
            <person name="Walter F."/>
            <person name="Albersmeier A."/>
            <person name="Kalinowski J."/>
            <person name="Ruckert C."/>
        </authorList>
    </citation>
    <scope>NUCLEOTIDE SEQUENCE</scope>
    <source>
        <strain evidence="1">CGMCC 1.12754</strain>
    </source>
</reference>
<protein>
    <submittedName>
        <fullName evidence="1">Uncharacterized protein</fullName>
    </submittedName>
</protein>
<proteinExistence type="predicted"/>
<sequence length="125" mass="13960">MKVTKILLPICGLLIILFGCSQGNRYNTTGNPTPEDFLENKDADIFLLDGIVFSNAQDVEWVAELEYKLGKRIGEITKQTDNASRFKDGTANKLQVGTKIYETDTPAFIAIVNDKEIPYLKMIEG</sequence>
<organism evidence="1 2">
    <name type="scientific">Virgibacillus oceani</name>
    <dbReference type="NCBI Taxonomy" id="1479511"/>
    <lineage>
        <taxon>Bacteria</taxon>
        <taxon>Bacillati</taxon>
        <taxon>Bacillota</taxon>
        <taxon>Bacilli</taxon>
        <taxon>Bacillales</taxon>
        <taxon>Bacillaceae</taxon>
        <taxon>Virgibacillus</taxon>
    </lineage>
</organism>
<gene>
    <name evidence="1" type="ORF">GCM10011398_25480</name>
</gene>
<keyword evidence="2" id="KW-1185">Reference proteome</keyword>
<dbReference type="PROSITE" id="PS51257">
    <property type="entry name" value="PROKAR_LIPOPROTEIN"/>
    <property type="match status" value="1"/>
</dbReference>